<evidence type="ECO:0000313" key="1">
    <source>
        <dbReference type="EMBL" id="CAG8459801.1"/>
    </source>
</evidence>
<accession>A0ACA9K9H2</accession>
<organism evidence="1 2">
    <name type="scientific">Cetraspora pellucida</name>
    <dbReference type="NCBI Taxonomy" id="1433469"/>
    <lineage>
        <taxon>Eukaryota</taxon>
        <taxon>Fungi</taxon>
        <taxon>Fungi incertae sedis</taxon>
        <taxon>Mucoromycota</taxon>
        <taxon>Glomeromycotina</taxon>
        <taxon>Glomeromycetes</taxon>
        <taxon>Diversisporales</taxon>
        <taxon>Gigasporaceae</taxon>
        <taxon>Cetraspora</taxon>
    </lineage>
</organism>
<sequence>MHNYLTQTLYKRQISHQSLKESNTLLEKKNKKLHQKNTALVRRTQSLGAKAQYLQGQKSNHIAEICSLVSRSKQITNENFCDKVKSIFKLNNKSYSSNTVWLATNILQVGQASLRSTAECMQLIYEFLTGEPPQNFLSTSTLRTWH</sequence>
<proteinExistence type="predicted"/>
<protein>
    <submittedName>
        <fullName evidence="1">5936_t:CDS:1</fullName>
    </submittedName>
</protein>
<name>A0ACA9K9H2_9GLOM</name>
<gene>
    <name evidence="1" type="ORF">SPELUC_LOCUS1206</name>
</gene>
<dbReference type="Proteomes" id="UP000789366">
    <property type="component" value="Unassembled WGS sequence"/>
</dbReference>
<comment type="caution">
    <text evidence="1">The sequence shown here is derived from an EMBL/GenBank/DDBJ whole genome shotgun (WGS) entry which is preliminary data.</text>
</comment>
<reference evidence="1" key="1">
    <citation type="submission" date="2021-06" db="EMBL/GenBank/DDBJ databases">
        <authorList>
            <person name="Kallberg Y."/>
            <person name="Tangrot J."/>
            <person name="Rosling A."/>
        </authorList>
    </citation>
    <scope>NUCLEOTIDE SEQUENCE</scope>
    <source>
        <strain evidence="1">28 12/20/2015</strain>
    </source>
</reference>
<evidence type="ECO:0000313" key="2">
    <source>
        <dbReference type="Proteomes" id="UP000789366"/>
    </source>
</evidence>
<keyword evidence="2" id="KW-1185">Reference proteome</keyword>
<dbReference type="EMBL" id="CAJVPW010000606">
    <property type="protein sequence ID" value="CAG8459801.1"/>
    <property type="molecule type" value="Genomic_DNA"/>
</dbReference>